<reference evidence="2" key="1">
    <citation type="journal article" date="2019" name="Int. J. Syst. Evol. Microbiol.">
        <title>The Global Catalogue of Microorganisms (GCM) 10K type strain sequencing project: providing services to taxonomists for standard genome sequencing and annotation.</title>
        <authorList>
            <consortium name="The Broad Institute Genomics Platform"/>
            <consortium name="The Broad Institute Genome Sequencing Center for Infectious Disease"/>
            <person name="Wu L."/>
            <person name="Ma J."/>
        </authorList>
    </citation>
    <scope>NUCLEOTIDE SEQUENCE [LARGE SCALE GENOMIC DNA]</scope>
    <source>
        <strain evidence="2">KCTC 32998</strain>
    </source>
</reference>
<accession>A0ABQ3E655</accession>
<dbReference type="Proteomes" id="UP000646745">
    <property type="component" value="Unassembled WGS sequence"/>
</dbReference>
<proteinExistence type="predicted"/>
<name>A0ABQ3E655_9GAMM</name>
<protein>
    <submittedName>
        <fullName evidence="1">Uncharacterized protein</fullName>
    </submittedName>
</protein>
<dbReference type="EMBL" id="BMZI01000005">
    <property type="protein sequence ID" value="GHB24445.1"/>
    <property type="molecule type" value="Genomic_DNA"/>
</dbReference>
<evidence type="ECO:0000313" key="1">
    <source>
        <dbReference type="EMBL" id="GHB24445.1"/>
    </source>
</evidence>
<organism evidence="1 2">
    <name type="scientific">Salinicola rhizosphaerae</name>
    <dbReference type="NCBI Taxonomy" id="1443141"/>
    <lineage>
        <taxon>Bacteria</taxon>
        <taxon>Pseudomonadati</taxon>
        <taxon>Pseudomonadota</taxon>
        <taxon>Gammaproteobacteria</taxon>
        <taxon>Oceanospirillales</taxon>
        <taxon>Halomonadaceae</taxon>
        <taxon>Salinicola</taxon>
    </lineage>
</organism>
<sequence>MPVFKVNRNRTYPYSVTATVFDAEGKEQTGKFKAHFKVLPHDQAREMPEDTTLLDAVLTGVSEIEIGGEDGQPLAGNELLDAVKNDPALSAATVGAYHESIAKKNRPRT</sequence>
<comment type="caution">
    <text evidence="1">The sequence shown here is derived from an EMBL/GenBank/DDBJ whole genome shotgun (WGS) entry which is preliminary data.</text>
</comment>
<keyword evidence="2" id="KW-1185">Reference proteome</keyword>
<evidence type="ECO:0000313" key="2">
    <source>
        <dbReference type="Proteomes" id="UP000646745"/>
    </source>
</evidence>
<gene>
    <name evidence="1" type="ORF">GCM10009038_24410</name>
</gene>